<dbReference type="PANTHER" id="PTHR43479:SF11">
    <property type="entry name" value="ACREF_ENVCD OPERON REPRESSOR-RELATED"/>
    <property type="match status" value="1"/>
</dbReference>
<dbReference type="InterPro" id="IPR001647">
    <property type="entry name" value="HTH_TetR"/>
</dbReference>
<name>A0A1G7IVW6_9BACL</name>
<keyword evidence="5" id="KW-1185">Reference proteome</keyword>
<evidence type="ECO:0000313" key="4">
    <source>
        <dbReference type="EMBL" id="SDF16746.1"/>
    </source>
</evidence>
<dbReference type="GO" id="GO:0003677">
    <property type="term" value="F:DNA binding"/>
    <property type="evidence" value="ECO:0007669"/>
    <property type="project" value="UniProtKB-UniRule"/>
</dbReference>
<evidence type="ECO:0000256" key="1">
    <source>
        <dbReference type="ARBA" id="ARBA00023125"/>
    </source>
</evidence>
<evidence type="ECO:0000259" key="3">
    <source>
        <dbReference type="PROSITE" id="PS50977"/>
    </source>
</evidence>
<sequence>MIINPKSERARHKIVEAFLHLLGIKAFEKITVKEVMEQAGVSRSVFYSHFESKEAVFSYIMDHIFYPFLKEHMMEEDYFSNDQIIWDYINLYDQYGQVFIMLQRYNVDVILTKKMIAEIGRTMCTSFEQDSIIKEYAHYFFPYIVSSIISVTTNWVRGGKRETKEELFKIIKHFKYKGVDVGSLNQGGVRN</sequence>
<dbReference type="InterPro" id="IPR050624">
    <property type="entry name" value="HTH-type_Tx_Regulator"/>
</dbReference>
<dbReference type="AlphaFoldDB" id="A0A1G7IVW6"/>
<evidence type="ECO:0000256" key="2">
    <source>
        <dbReference type="PROSITE-ProRule" id="PRU00335"/>
    </source>
</evidence>
<feature type="domain" description="HTH tetR-type" evidence="3">
    <location>
        <begin position="8"/>
        <end position="68"/>
    </location>
</feature>
<dbReference type="EMBL" id="FNBG01000006">
    <property type="protein sequence ID" value="SDF16746.1"/>
    <property type="molecule type" value="Genomic_DNA"/>
</dbReference>
<dbReference type="PANTHER" id="PTHR43479">
    <property type="entry name" value="ACREF/ENVCD OPERON REPRESSOR-RELATED"/>
    <property type="match status" value="1"/>
</dbReference>
<dbReference type="Gene3D" id="1.10.357.10">
    <property type="entry name" value="Tetracycline Repressor, domain 2"/>
    <property type="match status" value="1"/>
</dbReference>
<dbReference type="SUPFAM" id="SSF46689">
    <property type="entry name" value="Homeodomain-like"/>
    <property type="match status" value="1"/>
</dbReference>
<organism evidence="4 5">
    <name type="scientific">Fontibacillus panacisegetis</name>
    <dbReference type="NCBI Taxonomy" id="670482"/>
    <lineage>
        <taxon>Bacteria</taxon>
        <taxon>Bacillati</taxon>
        <taxon>Bacillota</taxon>
        <taxon>Bacilli</taxon>
        <taxon>Bacillales</taxon>
        <taxon>Paenibacillaceae</taxon>
        <taxon>Fontibacillus</taxon>
    </lineage>
</organism>
<dbReference type="Proteomes" id="UP000198972">
    <property type="component" value="Unassembled WGS sequence"/>
</dbReference>
<dbReference type="STRING" id="670482.SAMN04488542_106155"/>
<dbReference type="PRINTS" id="PR00455">
    <property type="entry name" value="HTHTETR"/>
</dbReference>
<feature type="DNA-binding region" description="H-T-H motif" evidence="2">
    <location>
        <begin position="31"/>
        <end position="50"/>
    </location>
</feature>
<proteinExistence type="predicted"/>
<dbReference type="InterPro" id="IPR009057">
    <property type="entry name" value="Homeodomain-like_sf"/>
</dbReference>
<protein>
    <submittedName>
        <fullName evidence="4">DNA-binding transcriptional regulator, AcrR family</fullName>
    </submittedName>
</protein>
<dbReference type="OrthoDB" id="9810250at2"/>
<accession>A0A1G7IVW6</accession>
<reference evidence="4 5" key="1">
    <citation type="submission" date="2016-10" db="EMBL/GenBank/DDBJ databases">
        <authorList>
            <person name="de Groot N.N."/>
        </authorList>
    </citation>
    <scope>NUCLEOTIDE SEQUENCE [LARGE SCALE GENOMIC DNA]</scope>
    <source>
        <strain evidence="4 5">DSM 28129</strain>
    </source>
</reference>
<evidence type="ECO:0000313" key="5">
    <source>
        <dbReference type="Proteomes" id="UP000198972"/>
    </source>
</evidence>
<dbReference type="Pfam" id="PF00440">
    <property type="entry name" value="TetR_N"/>
    <property type="match status" value="1"/>
</dbReference>
<dbReference type="RefSeq" id="WP_091228184.1">
    <property type="nucleotide sequence ID" value="NZ_FNBG01000006.1"/>
</dbReference>
<keyword evidence="1 2" id="KW-0238">DNA-binding</keyword>
<gene>
    <name evidence="4" type="ORF">SAMN04488542_106155</name>
</gene>
<dbReference type="PROSITE" id="PS50977">
    <property type="entry name" value="HTH_TETR_2"/>
    <property type="match status" value="1"/>
</dbReference>